<dbReference type="GO" id="GO:0003677">
    <property type="term" value="F:DNA binding"/>
    <property type="evidence" value="ECO:0007669"/>
    <property type="project" value="InterPro"/>
</dbReference>
<accession>A0A7J6IBP6</accession>
<evidence type="ECO:0000313" key="1">
    <source>
        <dbReference type="EMBL" id="KAF4404686.1"/>
    </source>
</evidence>
<dbReference type="PANTHER" id="PTHR34050:SF3">
    <property type="entry name" value="DNA REPAIR RAD52-LIKE PROTEIN 2, CHLOROPLASTIC"/>
    <property type="match status" value="1"/>
</dbReference>
<reference evidence="1 2" key="1">
    <citation type="journal article" date="2020" name="bioRxiv">
        <title>Sequence and annotation of 42 cannabis genomes reveals extensive copy number variation in cannabinoid synthesis and pathogen resistance genes.</title>
        <authorList>
            <person name="Mckernan K.J."/>
            <person name="Helbert Y."/>
            <person name="Kane L.T."/>
            <person name="Ebling H."/>
            <person name="Zhang L."/>
            <person name="Liu B."/>
            <person name="Eaton Z."/>
            <person name="Mclaughlin S."/>
            <person name="Kingan S."/>
            <person name="Baybayan P."/>
            <person name="Concepcion G."/>
            <person name="Jordan M."/>
            <person name="Riva A."/>
            <person name="Barbazuk W."/>
            <person name="Harkins T."/>
        </authorList>
    </citation>
    <scope>NUCLEOTIDE SEQUENCE [LARGE SCALE GENOMIC DNA]</scope>
    <source>
        <strain evidence="2">cv. Jamaican Lion 4</strain>
        <tissue evidence="1">Leaf</tissue>
    </source>
</reference>
<comment type="caution">
    <text evidence="1">The sequence shown here is derived from an EMBL/GenBank/DDBJ whole genome shotgun (WGS) entry which is preliminary data.</text>
</comment>
<name>A0A7J6IBP6_CANSA</name>
<dbReference type="EMBL" id="JAATIQ010000001">
    <property type="protein sequence ID" value="KAF4404686.1"/>
    <property type="molecule type" value="Genomic_DNA"/>
</dbReference>
<dbReference type="GO" id="GO:0000724">
    <property type="term" value="P:double-strand break repair via homologous recombination"/>
    <property type="evidence" value="ECO:0007669"/>
    <property type="project" value="InterPro"/>
</dbReference>
<protein>
    <submittedName>
        <fullName evidence="1">Uncharacterized protein</fullName>
    </submittedName>
</protein>
<organism evidence="1 2">
    <name type="scientific">Cannabis sativa</name>
    <name type="common">Hemp</name>
    <name type="synonym">Marijuana</name>
    <dbReference type="NCBI Taxonomy" id="3483"/>
    <lineage>
        <taxon>Eukaryota</taxon>
        <taxon>Viridiplantae</taxon>
        <taxon>Streptophyta</taxon>
        <taxon>Embryophyta</taxon>
        <taxon>Tracheophyta</taxon>
        <taxon>Spermatophyta</taxon>
        <taxon>Magnoliopsida</taxon>
        <taxon>eudicotyledons</taxon>
        <taxon>Gunneridae</taxon>
        <taxon>Pentapetalae</taxon>
        <taxon>rosids</taxon>
        <taxon>fabids</taxon>
        <taxon>Rosales</taxon>
        <taxon>Cannabaceae</taxon>
        <taxon>Cannabis</taxon>
    </lineage>
</organism>
<dbReference type="PANTHER" id="PTHR34050">
    <property type="entry name" value="DNA REPAIR RAD52-LIKE PROTEIN 2, CHLOROPLASTIC"/>
    <property type="match status" value="1"/>
</dbReference>
<keyword evidence="2" id="KW-1185">Reference proteome</keyword>
<dbReference type="AlphaFoldDB" id="A0A7J6IBP6"/>
<gene>
    <name evidence="1" type="ORF">G4B88_006072</name>
</gene>
<evidence type="ECO:0000313" key="2">
    <source>
        <dbReference type="Proteomes" id="UP000583929"/>
    </source>
</evidence>
<dbReference type="Proteomes" id="UP000583929">
    <property type="component" value="Unassembled WGS sequence"/>
</dbReference>
<proteinExistence type="predicted"/>
<sequence length="165" mass="17932">MALQSSCSNPMMHKSASPSSILRDLNKRIPDNIIVKTPSTSNVPALASSTPFIPWGSDGEAFRESSGTISSSDSHIVDPVAAAEEIAFCRACARFGLGLNMMEPAVVLSPFTCFKIIKHSILLSFLLILVAEHRKTTSRVIGLKDMSQNVQGMKEIRRKQGESKL</sequence>
<dbReference type="InterPro" id="IPR037489">
    <property type="entry name" value="RAD52-like"/>
</dbReference>